<dbReference type="NCBIfam" id="TIGR01655">
    <property type="entry name" value="yxeA_fam"/>
    <property type="match status" value="1"/>
</dbReference>
<evidence type="ECO:0000313" key="4">
    <source>
        <dbReference type="Proteomes" id="UP000218979"/>
    </source>
</evidence>
<dbReference type="InterPro" id="IPR036166">
    <property type="entry name" value="YxeA-like_sf"/>
</dbReference>
<dbReference type="EMBL" id="FPKS01000001">
    <property type="protein sequence ID" value="SFZ70699.1"/>
    <property type="molecule type" value="Genomic_DNA"/>
</dbReference>
<protein>
    <recommendedName>
        <fullName evidence="5">YxeA family protein</fullName>
    </recommendedName>
</protein>
<dbReference type="Proteomes" id="UP000185655">
    <property type="component" value="Unassembled WGS sequence"/>
</dbReference>
<proteinExistence type="predicted"/>
<dbReference type="Proteomes" id="UP000218979">
    <property type="component" value="Unassembled WGS sequence"/>
</dbReference>
<reference evidence="1 4" key="1">
    <citation type="submission" date="2014-12" db="EMBL/GenBank/DDBJ databases">
        <title>Draft genome sequences of 10 type strains of Lactococcus.</title>
        <authorList>
            <person name="Sun Z."/>
            <person name="Zhong Z."/>
            <person name="Liu W."/>
            <person name="Zhang W."/>
            <person name="Zhang H."/>
        </authorList>
    </citation>
    <scope>NUCLEOTIDE SEQUENCE [LARGE SCALE GENOMIC DNA]</scope>
    <source>
        <strain evidence="1 4">DSM 22330</strain>
    </source>
</reference>
<dbReference type="Gene3D" id="2.40.50.480">
    <property type="match status" value="1"/>
</dbReference>
<accession>A0A1K2H4F2</accession>
<dbReference type="RefSeq" id="WP_031365531.1">
    <property type="nucleotide sequence ID" value="NZ_FPKS01000001.1"/>
</dbReference>
<organism evidence="2 3">
    <name type="scientific">Pseudolactococcus chungangensis CAU 28 = DSM 22330</name>
    <dbReference type="NCBI Taxonomy" id="1122154"/>
    <lineage>
        <taxon>Bacteria</taxon>
        <taxon>Bacillati</taxon>
        <taxon>Bacillota</taxon>
        <taxon>Bacilli</taxon>
        <taxon>Lactobacillales</taxon>
        <taxon>Streptococcaceae</taxon>
        <taxon>Pseudolactococcus</taxon>
    </lineage>
</organism>
<evidence type="ECO:0000313" key="1">
    <source>
        <dbReference type="EMBL" id="PCS04284.1"/>
    </source>
</evidence>
<evidence type="ECO:0000313" key="2">
    <source>
        <dbReference type="EMBL" id="SFZ70699.1"/>
    </source>
</evidence>
<reference evidence="2 3" key="2">
    <citation type="submission" date="2016-11" db="EMBL/GenBank/DDBJ databases">
        <authorList>
            <person name="Jaros S."/>
            <person name="Januszkiewicz K."/>
            <person name="Wedrychowicz H."/>
        </authorList>
    </citation>
    <scope>NUCLEOTIDE SEQUENCE [LARGE SCALE GENOMIC DNA]</scope>
    <source>
        <strain evidence="2 3">DSM 22330</strain>
    </source>
</reference>
<dbReference type="OrthoDB" id="8719215at2"/>
<dbReference type="AlphaFoldDB" id="A0A1K2H4F2"/>
<evidence type="ECO:0000313" key="3">
    <source>
        <dbReference type="Proteomes" id="UP000185655"/>
    </source>
</evidence>
<dbReference type="PANTHER" id="PTHR36433">
    <property type="entry name" value="HYPOTHETICAL CYTOSOLIC PROTEIN"/>
    <property type="match status" value="1"/>
</dbReference>
<gene>
    <name evidence="1" type="ORF">RR45_GL001588</name>
    <name evidence="2" type="ORF">SAMN02746068_00290</name>
</gene>
<dbReference type="STRING" id="1122154.SAMN02746068_00290"/>
<evidence type="ECO:0008006" key="5">
    <source>
        <dbReference type="Google" id="ProtNLM"/>
    </source>
</evidence>
<name>A0A1K2H4F2_9LACT</name>
<dbReference type="PANTHER" id="PTHR36433:SF2">
    <property type="entry name" value="YXEA FAMILY PROTEIN"/>
    <property type="match status" value="1"/>
</dbReference>
<dbReference type="Pfam" id="PF06486">
    <property type="entry name" value="DUF1093"/>
    <property type="match status" value="1"/>
</dbReference>
<sequence length="115" mass="12754">MKKLLAVFAVLALIGSGLYMVYKKSYGGDAYYVKITQDGVTTQDSDSSGRVYTTYNYELPAVNKRNVKKATKFTADHNLRKGAYLALTVNKTKGVTGYKEVKKSEIKASILKEIN</sequence>
<keyword evidence="4" id="KW-1185">Reference proteome</keyword>
<dbReference type="InterPro" id="IPR006542">
    <property type="entry name" value="DUF1093"/>
</dbReference>
<dbReference type="SUPFAM" id="SSF159121">
    <property type="entry name" value="BC4932-like"/>
    <property type="match status" value="1"/>
</dbReference>
<dbReference type="EMBL" id="JXJT01000004">
    <property type="protein sequence ID" value="PCS04284.1"/>
    <property type="molecule type" value="Genomic_DNA"/>
</dbReference>